<accession>A0A6J5P2X0</accession>
<dbReference type="EMBL" id="LR796787">
    <property type="protein sequence ID" value="CAB4166270.1"/>
    <property type="molecule type" value="Genomic_DNA"/>
</dbReference>
<protein>
    <submittedName>
        <fullName evidence="1">Uncharacterized protein</fullName>
    </submittedName>
</protein>
<sequence>MNDFELVNLPSGDIWAHKTIPYWIRPNEFDGFYRCFLSCVKVPKNKKPWSVDNKLVGKYTTLDEAMSNVPQPQTT</sequence>
<evidence type="ECO:0000313" key="1">
    <source>
        <dbReference type="EMBL" id="CAB4166270.1"/>
    </source>
</evidence>
<reference evidence="1" key="1">
    <citation type="submission" date="2020-04" db="EMBL/GenBank/DDBJ databases">
        <authorList>
            <person name="Chiriac C."/>
            <person name="Salcher M."/>
            <person name="Ghai R."/>
            <person name="Kavagutti S V."/>
        </authorList>
    </citation>
    <scope>NUCLEOTIDE SEQUENCE</scope>
</reference>
<proteinExistence type="predicted"/>
<gene>
    <name evidence="1" type="ORF">UFOVP835_25</name>
</gene>
<name>A0A6J5P2X0_9CAUD</name>
<organism evidence="1">
    <name type="scientific">uncultured Caudovirales phage</name>
    <dbReference type="NCBI Taxonomy" id="2100421"/>
    <lineage>
        <taxon>Viruses</taxon>
        <taxon>Duplodnaviria</taxon>
        <taxon>Heunggongvirae</taxon>
        <taxon>Uroviricota</taxon>
        <taxon>Caudoviricetes</taxon>
        <taxon>Peduoviridae</taxon>
        <taxon>Maltschvirus</taxon>
        <taxon>Maltschvirus maltsch</taxon>
    </lineage>
</organism>